<evidence type="ECO:0000313" key="1">
    <source>
        <dbReference type="EMBL" id="KAK4831741.1"/>
    </source>
</evidence>
<keyword evidence="2" id="KW-1185">Reference proteome</keyword>
<dbReference type="EMBL" id="JAUNZN010000001">
    <property type="protein sequence ID" value="KAK4831741.1"/>
    <property type="molecule type" value="Genomic_DNA"/>
</dbReference>
<gene>
    <name evidence="1" type="ORF">QYF61_018871</name>
</gene>
<accession>A0AAN7Q5M5</accession>
<comment type="caution">
    <text evidence="1">The sequence shown here is derived from an EMBL/GenBank/DDBJ whole genome shotgun (WGS) entry which is preliminary data.</text>
</comment>
<protein>
    <submittedName>
        <fullName evidence="1">Uncharacterized protein</fullName>
    </submittedName>
</protein>
<name>A0AAN7Q5M5_MYCAM</name>
<evidence type="ECO:0000313" key="2">
    <source>
        <dbReference type="Proteomes" id="UP001333110"/>
    </source>
</evidence>
<sequence>MCLQWWKKPLDGWKHILCPVPPPGTLTWALKNKSYERIESANGTHFQNNLIDTWANEHGIEWVNKLGEGYNTLLHVLVLRGKVLVVGGAAGMASVTRHQKLPPCQRETVPASSKTVPLLAKAEPISDVSSASVITHLRKGKKHCATTAKREELEYVRKTTLQTPRAVKKEREEMLQVLEQ</sequence>
<dbReference type="Proteomes" id="UP001333110">
    <property type="component" value="Unassembled WGS sequence"/>
</dbReference>
<reference evidence="1 2" key="1">
    <citation type="journal article" date="2023" name="J. Hered.">
        <title>Chromosome-level genome of the wood stork (Mycteria americana) provides insight into avian chromosome evolution.</title>
        <authorList>
            <person name="Flamio R. Jr."/>
            <person name="Ramstad K.M."/>
        </authorList>
    </citation>
    <scope>NUCLEOTIDE SEQUENCE [LARGE SCALE GENOMIC DNA]</scope>
    <source>
        <strain evidence="1">JAX WOST 10</strain>
    </source>
</reference>
<proteinExistence type="predicted"/>
<dbReference type="AlphaFoldDB" id="A0AAN7Q5M5"/>
<organism evidence="1 2">
    <name type="scientific">Mycteria americana</name>
    <name type="common">Wood stork</name>
    <dbReference type="NCBI Taxonomy" id="33587"/>
    <lineage>
        <taxon>Eukaryota</taxon>
        <taxon>Metazoa</taxon>
        <taxon>Chordata</taxon>
        <taxon>Craniata</taxon>
        <taxon>Vertebrata</taxon>
        <taxon>Euteleostomi</taxon>
        <taxon>Archelosauria</taxon>
        <taxon>Archosauria</taxon>
        <taxon>Dinosauria</taxon>
        <taxon>Saurischia</taxon>
        <taxon>Theropoda</taxon>
        <taxon>Coelurosauria</taxon>
        <taxon>Aves</taxon>
        <taxon>Neognathae</taxon>
        <taxon>Neoaves</taxon>
        <taxon>Aequornithes</taxon>
        <taxon>Ciconiiformes</taxon>
        <taxon>Ciconiidae</taxon>
        <taxon>Mycteria</taxon>
    </lineage>
</organism>